<gene>
    <name evidence="7" type="primary">5568635</name>
</gene>
<keyword evidence="3" id="KW-0812">Transmembrane</keyword>
<dbReference type="GO" id="GO:0046839">
    <property type="term" value="P:phospholipid dephosphorylation"/>
    <property type="evidence" value="ECO:0007669"/>
    <property type="project" value="TreeGrafter"/>
</dbReference>
<evidence type="ECO:0000256" key="3">
    <source>
        <dbReference type="ARBA" id="ARBA00022692"/>
    </source>
</evidence>
<organism evidence="7 8">
    <name type="scientific">Aedes aegypti</name>
    <name type="common">Yellowfever mosquito</name>
    <name type="synonym">Culex aegypti</name>
    <dbReference type="NCBI Taxonomy" id="7159"/>
    <lineage>
        <taxon>Eukaryota</taxon>
        <taxon>Metazoa</taxon>
        <taxon>Ecdysozoa</taxon>
        <taxon>Arthropoda</taxon>
        <taxon>Hexapoda</taxon>
        <taxon>Insecta</taxon>
        <taxon>Pterygota</taxon>
        <taxon>Neoptera</taxon>
        <taxon>Endopterygota</taxon>
        <taxon>Diptera</taxon>
        <taxon>Nematocera</taxon>
        <taxon>Culicoidea</taxon>
        <taxon>Culicidae</taxon>
        <taxon>Culicinae</taxon>
        <taxon>Aedini</taxon>
        <taxon>Aedes</taxon>
        <taxon>Stegomyia</taxon>
    </lineage>
</organism>
<dbReference type="InterPro" id="IPR036938">
    <property type="entry name" value="PAP2/HPO_sf"/>
</dbReference>
<feature type="domain" description="Phosphatidic acid phosphatase type 2/haloperoxidase" evidence="6">
    <location>
        <begin position="126"/>
        <end position="269"/>
    </location>
</feature>
<keyword evidence="8" id="KW-1185">Reference proteome</keyword>
<proteinExistence type="inferred from homology"/>
<dbReference type="InterPro" id="IPR000326">
    <property type="entry name" value="PAP2/HPO"/>
</dbReference>
<dbReference type="Proteomes" id="UP000008820">
    <property type="component" value="Chromosome 2"/>
</dbReference>
<comment type="similarity">
    <text evidence="2">Belongs to the PA-phosphatase related phosphoesterase family.</text>
</comment>
<name>A0A6R5HEK6_AEDAE</name>
<accession>A0A6R5HEK6</accession>
<evidence type="ECO:0000313" key="7">
    <source>
        <dbReference type="EnsemblMetazoa" id="AAEL006987-PB"/>
    </source>
</evidence>
<dbReference type="OrthoDB" id="8907274at2759"/>
<evidence type="ECO:0000256" key="1">
    <source>
        <dbReference type="ARBA" id="ARBA00004141"/>
    </source>
</evidence>
<sequence>MMYRIMGWIWDGVIRLVRLSGTIRRDLLILIMFVTLNECGVFPQFVKRGYYCDDMSIQRSFTGDTVSTNVIVLSGFVPLFLFYSIFTFQIWLTEIILYSTSSSSLCSSSYGQTPRCPSSWIQSWYWIKKYSKGLILKLLIMSVLKTVFCAHRPHFIETCLPDSVCKGSEFVPTYTCTNIDAHPSSIRDASKSFPSGHSSTSVYESIFLIWYWQKRIPKLTSVITLPLCQIVMATWGIFCPLSRIIDNRHHWWDVLVGAIIGVVAAGWTCYSSCHNFDRSRLMGRELIYKNHDTNIVSNKEPFLASSNGVNGRVKS</sequence>
<dbReference type="SUPFAM" id="SSF48317">
    <property type="entry name" value="Acid phosphatase/Vanadium-dependent haloperoxidase"/>
    <property type="match status" value="1"/>
</dbReference>
<evidence type="ECO:0000259" key="6">
    <source>
        <dbReference type="SMART" id="SM00014"/>
    </source>
</evidence>
<protein>
    <recommendedName>
        <fullName evidence="6">Phosphatidic acid phosphatase type 2/haloperoxidase domain-containing protein</fullName>
    </recommendedName>
</protein>
<reference evidence="7" key="2">
    <citation type="submission" date="2020-08" db="UniProtKB">
        <authorList>
            <consortium name="EnsemblMetazoa"/>
        </authorList>
    </citation>
    <scope>IDENTIFICATION</scope>
    <source>
        <strain evidence="7">LVP_AGWG</strain>
    </source>
</reference>
<dbReference type="SMART" id="SM00014">
    <property type="entry name" value="acidPPc"/>
    <property type="match status" value="1"/>
</dbReference>
<evidence type="ECO:0000256" key="4">
    <source>
        <dbReference type="ARBA" id="ARBA00022989"/>
    </source>
</evidence>
<reference evidence="7 8" key="1">
    <citation type="submission" date="2017-06" db="EMBL/GenBank/DDBJ databases">
        <title>Aedes aegypti genome working group (AGWG) sequencing and assembly.</title>
        <authorList>
            <consortium name="Aedes aegypti Genome Working Group (AGWG)"/>
            <person name="Matthews B.J."/>
        </authorList>
    </citation>
    <scope>NUCLEOTIDE SEQUENCE [LARGE SCALE GENOMIC DNA]</scope>
    <source>
        <strain evidence="7 8">LVP_AGWG</strain>
    </source>
</reference>
<evidence type="ECO:0000313" key="8">
    <source>
        <dbReference type="Proteomes" id="UP000008820"/>
    </source>
</evidence>
<dbReference type="GO" id="GO:0008195">
    <property type="term" value="F:phosphatidate phosphatase activity"/>
    <property type="evidence" value="ECO:0007669"/>
    <property type="project" value="TreeGrafter"/>
</dbReference>
<comment type="subcellular location">
    <subcellularLocation>
        <location evidence="1">Membrane</location>
        <topology evidence="1">Multi-pass membrane protein</topology>
    </subcellularLocation>
</comment>
<dbReference type="EnsemblMetazoa" id="AAEL006987-RB">
    <property type="protein sequence ID" value="AAEL006987-PB"/>
    <property type="gene ID" value="AAEL006987"/>
</dbReference>
<dbReference type="GO" id="GO:0006644">
    <property type="term" value="P:phospholipid metabolic process"/>
    <property type="evidence" value="ECO:0007669"/>
    <property type="project" value="InterPro"/>
</dbReference>
<dbReference type="GO" id="GO:0005886">
    <property type="term" value="C:plasma membrane"/>
    <property type="evidence" value="ECO:0007669"/>
    <property type="project" value="TreeGrafter"/>
</dbReference>
<dbReference type="InterPro" id="IPR043216">
    <property type="entry name" value="PAP-like"/>
</dbReference>
<dbReference type="PANTHER" id="PTHR10165:SF103">
    <property type="entry name" value="PHOSPHOLIPID PHOSPHATASE HOMOLOG 1.2 HOMOLOG"/>
    <property type="match status" value="1"/>
</dbReference>
<evidence type="ECO:0000256" key="5">
    <source>
        <dbReference type="ARBA" id="ARBA00023136"/>
    </source>
</evidence>
<keyword evidence="5" id="KW-0472">Membrane</keyword>
<dbReference type="AlphaFoldDB" id="A0A6R5HEK6"/>
<dbReference type="Gene3D" id="1.20.144.10">
    <property type="entry name" value="Phosphatidic acid phosphatase type 2/haloperoxidase"/>
    <property type="match status" value="1"/>
</dbReference>
<dbReference type="Pfam" id="PF01569">
    <property type="entry name" value="PAP2"/>
    <property type="match status" value="1"/>
</dbReference>
<dbReference type="GO" id="GO:0007165">
    <property type="term" value="P:signal transduction"/>
    <property type="evidence" value="ECO:0007669"/>
    <property type="project" value="TreeGrafter"/>
</dbReference>
<dbReference type="InParanoid" id="A0A6R5HEK6"/>
<keyword evidence="4" id="KW-1133">Transmembrane helix</keyword>
<dbReference type="PANTHER" id="PTHR10165">
    <property type="entry name" value="LIPID PHOSPHATE PHOSPHATASE"/>
    <property type="match status" value="1"/>
</dbReference>
<evidence type="ECO:0000256" key="2">
    <source>
        <dbReference type="ARBA" id="ARBA00008816"/>
    </source>
</evidence>